<feature type="domain" description="Ig-like" evidence="1">
    <location>
        <begin position="41"/>
        <end position="113"/>
    </location>
</feature>
<dbReference type="VEuPathDB" id="VectorBase:ACUA009112"/>
<reference evidence="3" key="1">
    <citation type="submission" date="2013-09" db="EMBL/GenBank/DDBJ databases">
        <title>The Genome Sequence of Anopheles culicifacies species A.</title>
        <authorList>
            <consortium name="The Broad Institute Genomics Platform"/>
            <person name="Neafsey D.E."/>
            <person name="Besansky N."/>
            <person name="Howell P."/>
            <person name="Walton C."/>
            <person name="Young S.K."/>
            <person name="Zeng Q."/>
            <person name="Gargeya S."/>
            <person name="Fitzgerald M."/>
            <person name="Haas B."/>
            <person name="Abouelleil A."/>
            <person name="Allen A.W."/>
            <person name="Alvarado L."/>
            <person name="Arachchi H.M."/>
            <person name="Berlin A.M."/>
            <person name="Chapman S.B."/>
            <person name="Gainer-Dewar J."/>
            <person name="Goldberg J."/>
            <person name="Griggs A."/>
            <person name="Gujja S."/>
            <person name="Hansen M."/>
            <person name="Howarth C."/>
            <person name="Imamovic A."/>
            <person name="Ireland A."/>
            <person name="Larimer J."/>
            <person name="McCowan C."/>
            <person name="Murphy C."/>
            <person name="Pearson M."/>
            <person name="Poon T.W."/>
            <person name="Priest M."/>
            <person name="Roberts A."/>
            <person name="Saif S."/>
            <person name="Shea T."/>
            <person name="Sisk P."/>
            <person name="Sykes S."/>
            <person name="Wortman J."/>
            <person name="Nusbaum C."/>
            <person name="Birren B."/>
        </authorList>
    </citation>
    <scope>NUCLEOTIDE SEQUENCE [LARGE SCALE GENOMIC DNA]</scope>
    <source>
        <strain evidence="3">A-37</strain>
    </source>
</reference>
<dbReference type="EMBL" id="AXCM01006920">
    <property type="status" value="NOT_ANNOTATED_CDS"/>
    <property type="molecule type" value="Genomic_DNA"/>
</dbReference>
<protein>
    <recommendedName>
        <fullName evidence="1">Ig-like domain-containing protein</fullName>
    </recommendedName>
</protein>
<keyword evidence="3" id="KW-1185">Reference proteome</keyword>
<dbReference type="CDD" id="cd00096">
    <property type="entry name" value="Ig"/>
    <property type="match status" value="1"/>
</dbReference>
<dbReference type="InterPro" id="IPR036179">
    <property type="entry name" value="Ig-like_dom_sf"/>
</dbReference>
<dbReference type="EnsemblMetazoa" id="ACUA009112-RA">
    <property type="protein sequence ID" value="ACUA009112-PA"/>
    <property type="gene ID" value="ACUA009112"/>
</dbReference>
<dbReference type="AlphaFoldDB" id="A0A182M4A8"/>
<sequence>MEGIELGGKGDEDGGLEMSCRDCSCALRFPINRQNKPICRPDQKKIYGVARNEAAEILCQVDAYPPPESFKWSFNNTAETIDMPQSGYRVHAEQASSLTYTPVKVSKSGEKGS</sequence>
<dbReference type="SUPFAM" id="SSF48726">
    <property type="entry name" value="Immunoglobulin"/>
    <property type="match status" value="1"/>
</dbReference>
<dbReference type="Pfam" id="PF13927">
    <property type="entry name" value="Ig_3"/>
    <property type="match status" value="1"/>
</dbReference>
<dbReference type="PROSITE" id="PS50835">
    <property type="entry name" value="IG_LIKE"/>
    <property type="match status" value="1"/>
</dbReference>
<evidence type="ECO:0000313" key="2">
    <source>
        <dbReference type="EnsemblMetazoa" id="ACUA009112-PA"/>
    </source>
</evidence>
<dbReference type="PANTHER" id="PTHR23278">
    <property type="entry name" value="SIDESTEP PROTEIN"/>
    <property type="match status" value="1"/>
</dbReference>
<dbReference type="STRING" id="139723.A0A182M4A8"/>
<dbReference type="InterPro" id="IPR013783">
    <property type="entry name" value="Ig-like_fold"/>
</dbReference>
<organism evidence="2 3">
    <name type="scientific">Anopheles culicifacies</name>
    <dbReference type="NCBI Taxonomy" id="139723"/>
    <lineage>
        <taxon>Eukaryota</taxon>
        <taxon>Metazoa</taxon>
        <taxon>Ecdysozoa</taxon>
        <taxon>Arthropoda</taxon>
        <taxon>Hexapoda</taxon>
        <taxon>Insecta</taxon>
        <taxon>Pterygota</taxon>
        <taxon>Neoptera</taxon>
        <taxon>Endopterygota</taxon>
        <taxon>Diptera</taxon>
        <taxon>Nematocera</taxon>
        <taxon>Culicoidea</taxon>
        <taxon>Culicidae</taxon>
        <taxon>Anophelinae</taxon>
        <taxon>Anopheles</taxon>
        <taxon>culicifacies species complex</taxon>
    </lineage>
</organism>
<name>A0A182M4A8_9DIPT</name>
<evidence type="ECO:0000259" key="1">
    <source>
        <dbReference type="PROSITE" id="PS50835"/>
    </source>
</evidence>
<proteinExistence type="predicted"/>
<dbReference type="Proteomes" id="UP000075883">
    <property type="component" value="Unassembled WGS sequence"/>
</dbReference>
<dbReference type="PANTHER" id="PTHR23278:SF19">
    <property type="entry name" value="OBSCURIN"/>
    <property type="match status" value="1"/>
</dbReference>
<evidence type="ECO:0000313" key="3">
    <source>
        <dbReference type="Proteomes" id="UP000075883"/>
    </source>
</evidence>
<dbReference type="InterPro" id="IPR007110">
    <property type="entry name" value="Ig-like_dom"/>
</dbReference>
<accession>A0A182M4A8</accession>
<reference evidence="2" key="2">
    <citation type="submission" date="2020-05" db="UniProtKB">
        <authorList>
            <consortium name="EnsemblMetazoa"/>
        </authorList>
    </citation>
    <scope>IDENTIFICATION</scope>
    <source>
        <strain evidence="2">A-37</strain>
    </source>
</reference>
<dbReference type="Gene3D" id="2.60.40.10">
    <property type="entry name" value="Immunoglobulins"/>
    <property type="match status" value="1"/>
</dbReference>